<dbReference type="Proteomes" id="UP000311919">
    <property type="component" value="Unassembled WGS sequence"/>
</dbReference>
<reference evidence="5 6" key="1">
    <citation type="submission" date="2019-03" db="EMBL/GenBank/DDBJ databases">
        <title>An improved genome assembly of the fluke Schistosoma japonicum.</title>
        <authorList>
            <person name="Hu W."/>
            <person name="Luo F."/>
            <person name="Yin M."/>
            <person name="Mo X."/>
            <person name="Sun C."/>
            <person name="Wu Q."/>
            <person name="Zhu B."/>
            <person name="Xiang M."/>
            <person name="Wang J."/>
            <person name="Wang Y."/>
            <person name="Zhang T."/>
            <person name="Xu B."/>
            <person name="Zheng H."/>
            <person name="Feng Z."/>
        </authorList>
    </citation>
    <scope>NUCLEOTIDE SEQUENCE [LARGE SCALE GENOMIC DNA]</scope>
    <source>
        <strain evidence="5">HuSjv2</strain>
        <tissue evidence="5">Worms</tissue>
    </source>
</reference>
<comment type="caution">
    <text evidence="5">The sequence shown here is derived from an EMBL/GenBank/DDBJ whole genome shotgun (WGS) entry which is preliminary data.</text>
</comment>
<gene>
    <name evidence="5" type="ORF">EWB00_002912</name>
</gene>
<dbReference type="OrthoDB" id="17912at2759"/>
<dbReference type="InterPro" id="IPR050216">
    <property type="entry name" value="LRR_domain-containing"/>
</dbReference>
<dbReference type="InterPro" id="IPR003591">
    <property type="entry name" value="Leu-rich_rpt_typical-subtyp"/>
</dbReference>
<dbReference type="Pfam" id="PF25344">
    <property type="entry name" value="PH_LRR1"/>
    <property type="match status" value="1"/>
</dbReference>
<dbReference type="InterPro" id="IPR032675">
    <property type="entry name" value="LRR_dom_sf"/>
</dbReference>
<dbReference type="Pfam" id="PF00560">
    <property type="entry name" value="LRR_1"/>
    <property type="match status" value="2"/>
</dbReference>
<keyword evidence="6" id="KW-1185">Reference proteome</keyword>
<dbReference type="Gene3D" id="3.80.10.10">
    <property type="entry name" value="Ribonuclease Inhibitor"/>
    <property type="match status" value="1"/>
</dbReference>
<protein>
    <submittedName>
        <fullName evidence="5">Leucine-rich repeat protein</fullName>
    </submittedName>
</protein>
<dbReference type="PANTHER" id="PTHR48051:SF52">
    <property type="entry name" value="LEUCINE-RICH REPEAT PROTEIN 1"/>
    <property type="match status" value="1"/>
</dbReference>
<name>A0A4Z2DWP8_SCHJA</name>
<evidence type="ECO:0000313" key="6">
    <source>
        <dbReference type="Proteomes" id="UP000311919"/>
    </source>
</evidence>
<dbReference type="SUPFAM" id="SSF52058">
    <property type="entry name" value="L domain-like"/>
    <property type="match status" value="1"/>
</dbReference>
<evidence type="ECO:0000256" key="1">
    <source>
        <dbReference type="ARBA" id="ARBA00022614"/>
    </source>
</evidence>
<dbReference type="InterPro" id="IPR057437">
    <property type="entry name" value="PIF1/LRR1_PH"/>
</dbReference>
<dbReference type="InterPro" id="IPR001611">
    <property type="entry name" value="Leu-rich_rpt"/>
</dbReference>
<evidence type="ECO:0000256" key="3">
    <source>
        <dbReference type="ARBA" id="ARBA00023242"/>
    </source>
</evidence>
<proteinExistence type="predicted"/>
<accession>A0A4Z2DWP8</accession>
<dbReference type="EMBL" id="SKCS01000019">
    <property type="protein sequence ID" value="TNN20808.1"/>
    <property type="molecule type" value="Genomic_DNA"/>
</dbReference>
<organism evidence="5 6">
    <name type="scientific">Schistosoma japonicum</name>
    <name type="common">Blood fluke</name>
    <dbReference type="NCBI Taxonomy" id="6182"/>
    <lineage>
        <taxon>Eukaryota</taxon>
        <taxon>Metazoa</taxon>
        <taxon>Spiralia</taxon>
        <taxon>Lophotrochozoa</taxon>
        <taxon>Platyhelminthes</taxon>
        <taxon>Trematoda</taxon>
        <taxon>Digenea</taxon>
        <taxon>Strigeidida</taxon>
        <taxon>Schistosomatoidea</taxon>
        <taxon>Schistosomatidae</taxon>
        <taxon>Schistosoma</taxon>
    </lineage>
</organism>
<keyword evidence="2" id="KW-0677">Repeat</keyword>
<evidence type="ECO:0000256" key="2">
    <source>
        <dbReference type="ARBA" id="ARBA00022737"/>
    </source>
</evidence>
<evidence type="ECO:0000259" key="4">
    <source>
        <dbReference type="Pfam" id="PF25344"/>
    </source>
</evidence>
<dbReference type="STRING" id="6182.A0A4Z2DWP8"/>
<evidence type="ECO:0000313" key="5">
    <source>
        <dbReference type="EMBL" id="TNN20808.1"/>
    </source>
</evidence>
<dbReference type="SMART" id="SM00369">
    <property type="entry name" value="LRR_TYP"/>
    <property type="match status" value="4"/>
</dbReference>
<keyword evidence="3" id="KW-0539">Nucleus</keyword>
<feature type="domain" description="PIF1/LRR1 pleckstrin homology" evidence="4">
    <location>
        <begin position="5"/>
        <end position="116"/>
    </location>
</feature>
<keyword evidence="1" id="KW-0433">Leucine-rich repeat</keyword>
<dbReference type="PANTHER" id="PTHR48051">
    <property type="match status" value="1"/>
</dbReference>
<dbReference type="GO" id="GO:0005737">
    <property type="term" value="C:cytoplasm"/>
    <property type="evidence" value="ECO:0007669"/>
    <property type="project" value="TreeGrafter"/>
</dbReference>
<sequence>MFAAMRICSKVLVLECGTSHRSRYKPKKCVLSLCEEKGDYVVHITHCFSNTNQKYKISANIEVLFTSHIEEGSMTIRLKSPPKDIMIHQAESSDLMKLTKILNLIISGKNVPSRILSSRSTNELRKASQRRLVINKREDYPFCQGFSISLQEVIAKGLRLRQFDTRLLKLSSLRFLDLSANLLEIIPQEIQDLNVVHFCLSSNHIKKWPSISDSSSLAKTLEILDLGGNELVWLPDDFWLLTNLRIVNLSNNGLRGVPVAFLHKLHRLCVLILNDNQLDSLPSILPSLRLNQLVVYNNPFLPSDVSVKPSGVVPTLLSCASSSLLRSNWYLRLENILPWNLRIALGVLRTCLCCRLRCGVNPYRILLSYKSWLNISCDRQNPPNILTYLCSDKCLTLFNSHTWKYTLD</sequence>
<dbReference type="AlphaFoldDB" id="A0A4Z2DWP8"/>